<evidence type="ECO:0000313" key="2">
    <source>
        <dbReference type="Proteomes" id="UP000030746"/>
    </source>
</evidence>
<evidence type="ECO:0000313" key="1">
    <source>
        <dbReference type="EMBL" id="ESP00192.1"/>
    </source>
</evidence>
<dbReference type="Proteomes" id="UP000030746">
    <property type="component" value="Unassembled WGS sequence"/>
</dbReference>
<dbReference type="PANTHER" id="PTHR11475:SF143">
    <property type="entry name" value="PUTATIVE-RELATED"/>
    <property type="match status" value="1"/>
</dbReference>
<accession>V4B1K1</accession>
<dbReference type="PROSITE" id="PS50292">
    <property type="entry name" value="PEROXIDASE_3"/>
    <property type="match status" value="1"/>
</dbReference>
<dbReference type="Gene3D" id="1.10.640.10">
    <property type="entry name" value="Haem peroxidase domain superfamily, animal type"/>
    <property type="match status" value="1"/>
</dbReference>
<dbReference type="KEGG" id="lgi:LOTGIDRAFT_101083"/>
<sequence>AGDKRVNVVSGLTALHTVFVRYHNLIASQLSTINPSWDDEILFQETRRIIGPIIQKITYHEYLPLLIG</sequence>
<keyword evidence="2" id="KW-1185">Reference proteome</keyword>
<dbReference type="InterPro" id="IPR019791">
    <property type="entry name" value="Haem_peroxidase_animal"/>
</dbReference>
<dbReference type="GeneID" id="20229538"/>
<dbReference type="Pfam" id="PF03098">
    <property type="entry name" value="An_peroxidase"/>
    <property type="match status" value="1"/>
</dbReference>
<dbReference type="PRINTS" id="PR00457">
    <property type="entry name" value="ANPEROXIDASE"/>
</dbReference>
<protein>
    <submittedName>
        <fullName evidence="1">Uncharacterized protein</fullName>
    </submittedName>
</protein>
<dbReference type="GO" id="GO:0006979">
    <property type="term" value="P:response to oxidative stress"/>
    <property type="evidence" value="ECO:0007669"/>
    <property type="project" value="InterPro"/>
</dbReference>
<reference evidence="1 2" key="1">
    <citation type="journal article" date="2013" name="Nature">
        <title>Insights into bilaterian evolution from three spiralian genomes.</title>
        <authorList>
            <person name="Simakov O."/>
            <person name="Marletaz F."/>
            <person name="Cho S.J."/>
            <person name="Edsinger-Gonzales E."/>
            <person name="Havlak P."/>
            <person name="Hellsten U."/>
            <person name="Kuo D.H."/>
            <person name="Larsson T."/>
            <person name="Lv J."/>
            <person name="Arendt D."/>
            <person name="Savage R."/>
            <person name="Osoegawa K."/>
            <person name="de Jong P."/>
            <person name="Grimwood J."/>
            <person name="Chapman J.A."/>
            <person name="Shapiro H."/>
            <person name="Aerts A."/>
            <person name="Otillar R.P."/>
            <person name="Terry A.Y."/>
            <person name="Boore J.L."/>
            <person name="Grigoriev I.V."/>
            <person name="Lindberg D.R."/>
            <person name="Seaver E.C."/>
            <person name="Weisblat D.A."/>
            <person name="Putnam N.H."/>
            <person name="Rokhsar D.S."/>
        </authorList>
    </citation>
    <scope>NUCLEOTIDE SEQUENCE [LARGE SCALE GENOMIC DNA]</scope>
</reference>
<gene>
    <name evidence="1" type="ORF">LOTGIDRAFT_101083</name>
</gene>
<dbReference type="InterPro" id="IPR037120">
    <property type="entry name" value="Haem_peroxidase_sf_animal"/>
</dbReference>
<organism evidence="1 2">
    <name type="scientific">Lottia gigantea</name>
    <name type="common">Giant owl limpet</name>
    <dbReference type="NCBI Taxonomy" id="225164"/>
    <lineage>
        <taxon>Eukaryota</taxon>
        <taxon>Metazoa</taxon>
        <taxon>Spiralia</taxon>
        <taxon>Lophotrochozoa</taxon>
        <taxon>Mollusca</taxon>
        <taxon>Gastropoda</taxon>
        <taxon>Patellogastropoda</taxon>
        <taxon>Lottioidea</taxon>
        <taxon>Lottiidae</taxon>
        <taxon>Lottia</taxon>
    </lineage>
</organism>
<proteinExistence type="predicted"/>
<dbReference type="CTD" id="20229538"/>
<dbReference type="GO" id="GO:0020037">
    <property type="term" value="F:heme binding"/>
    <property type="evidence" value="ECO:0007669"/>
    <property type="project" value="InterPro"/>
</dbReference>
<dbReference type="STRING" id="225164.V4B1K1"/>
<feature type="non-terminal residue" evidence="1">
    <location>
        <position position="68"/>
    </location>
</feature>
<dbReference type="GO" id="GO:0004601">
    <property type="term" value="F:peroxidase activity"/>
    <property type="evidence" value="ECO:0007669"/>
    <property type="project" value="InterPro"/>
</dbReference>
<dbReference type="OrthoDB" id="6160029at2759"/>
<dbReference type="RefSeq" id="XP_009049121.1">
    <property type="nucleotide sequence ID" value="XM_009050873.1"/>
</dbReference>
<dbReference type="PANTHER" id="PTHR11475">
    <property type="entry name" value="OXIDASE/PEROXIDASE"/>
    <property type="match status" value="1"/>
</dbReference>
<dbReference type="AlphaFoldDB" id="V4B1K1"/>
<dbReference type="EMBL" id="KB200824">
    <property type="protein sequence ID" value="ESP00192.1"/>
    <property type="molecule type" value="Genomic_DNA"/>
</dbReference>
<name>V4B1K1_LOTGI</name>
<feature type="non-terminal residue" evidence="1">
    <location>
        <position position="1"/>
    </location>
</feature>
<dbReference type="SUPFAM" id="SSF48113">
    <property type="entry name" value="Heme-dependent peroxidases"/>
    <property type="match status" value="1"/>
</dbReference>
<dbReference type="InterPro" id="IPR010255">
    <property type="entry name" value="Haem_peroxidase_sf"/>
</dbReference>